<comment type="caution">
    <text evidence="6">The sequence shown here is derived from an EMBL/GenBank/DDBJ whole genome shotgun (WGS) entry which is preliminary data.</text>
</comment>
<evidence type="ECO:0000259" key="5">
    <source>
        <dbReference type="Pfam" id="PF08245"/>
    </source>
</evidence>
<dbReference type="Pfam" id="PF02875">
    <property type="entry name" value="Mur_ligase_C"/>
    <property type="match status" value="1"/>
</dbReference>
<dbReference type="Gene3D" id="3.90.190.20">
    <property type="entry name" value="Mur ligase, C-terminal domain"/>
    <property type="match status" value="1"/>
</dbReference>
<keyword evidence="2" id="KW-0547">Nucleotide-binding</keyword>
<feature type="domain" description="Mur ligase C-terminal" evidence="4">
    <location>
        <begin position="272"/>
        <end position="397"/>
    </location>
</feature>
<organism evidence="6 7">
    <name type="scientific">Candidatus Yonathbacteria bacterium CG_4_10_14_0_8_um_filter_43_17</name>
    <dbReference type="NCBI Taxonomy" id="1975099"/>
    <lineage>
        <taxon>Bacteria</taxon>
        <taxon>Candidatus Yonathiibacteriota</taxon>
    </lineage>
</organism>
<evidence type="ECO:0000256" key="2">
    <source>
        <dbReference type="ARBA" id="ARBA00022741"/>
    </source>
</evidence>
<evidence type="ECO:0000313" key="6">
    <source>
        <dbReference type="EMBL" id="PIY58264.1"/>
    </source>
</evidence>
<dbReference type="InterPro" id="IPR051046">
    <property type="entry name" value="MurCDEF_CellWall_CoF430Synth"/>
</dbReference>
<dbReference type="GO" id="GO:0016881">
    <property type="term" value="F:acid-amino acid ligase activity"/>
    <property type="evidence" value="ECO:0007669"/>
    <property type="project" value="InterPro"/>
</dbReference>
<dbReference type="InterPro" id="IPR013221">
    <property type="entry name" value="Mur_ligase_cen"/>
</dbReference>
<dbReference type="EMBL" id="PFKX01000043">
    <property type="protein sequence ID" value="PIY58264.1"/>
    <property type="molecule type" value="Genomic_DNA"/>
</dbReference>
<reference evidence="7" key="1">
    <citation type="submission" date="2017-09" db="EMBL/GenBank/DDBJ databases">
        <title>Depth-based differentiation of microbial function through sediment-hosted aquifers and enrichment of novel symbionts in the deep terrestrial subsurface.</title>
        <authorList>
            <person name="Probst A.J."/>
            <person name="Ladd B."/>
            <person name="Jarett J.K."/>
            <person name="Geller-Mcgrath D.E."/>
            <person name="Sieber C.M.K."/>
            <person name="Emerson J.B."/>
            <person name="Anantharaman K."/>
            <person name="Thomas B.C."/>
            <person name="Malmstrom R."/>
            <person name="Stieglmeier M."/>
            <person name="Klingl A."/>
            <person name="Woyke T."/>
            <person name="Ryan C.M."/>
            <person name="Banfield J.F."/>
        </authorList>
    </citation>
    <scope>NUCLEOTIDE SEQUENCE [LARGE SCALE GENOMIC DNA]</scope>
</reference>
<dbReference type="GO" id="GO:0005524">
    <property type="term" value="F:ATP binding"/>
    <property type="evidence" value="ECO:0007669"/>
    <property type="project" value="UniProtKB-KW"/>
</dbReference>
<dbReference type="InterPro" id="IPR004101">
    <property type="entry name" value="Mur_ligase_C"/>
</dbReference>
<dbReference type="SUPFAM" id="SSF53244">
    <property type="entry name" value="MurD-like peptide ligases, peptide-binding domain"/>
    <property type="match status" value="1"/>
</dbReference>
<dbReference type="Gene3D" id="3.40.1190.10">
    <property type="entry name" value="Mur-like, catalytic domain"/>
    <property type="match status" value="1"/>
</dbReference>
<dbReference type="SUPFAM" id="SSF53623">
    <property type="entry name" value="MurD-like peptide ligases, catalytic domain"/>
    <property type="match status" value="1"/>
</dbReference>
<feature type="domain" description="Mur ligase central" evidence="5">
    <location>
        <begin position="103"/>
        <end position="249"/>
    </location>
</feature>
<dbReference type="PANTHER" id="PTHR43024:SF1">
    <property type="entry name" value="UDP-N-ACETYLMURAMOYL-TRIPEPTIDE--D-ALANYL-D-ALANINE LIGASE"/>
    <property type="match status" value="1"/>
</dbReference>
<name>A0A2M7Q5P0_9BACT</name>
<dbReference type="Proteomes" id="UP000230732">
    <property type="component" value="Unassembled WGS sequence"/>
</dbReference>
<dbReference type="InterPro" id="IPR036565">
    <property type="entry name" value="Mur-like_cat_sf"/>
</dbReference>
<evidence type="ECO:0000313" key="7">
    <source>
        <dbReference type="Proteomes" id="UP000230732"/>
    </source>
</evidence>
<dbReference type="PANTHER" id="PTHR43024">
    <property type="entry name" value="UDP-N-ACETYLMURAMOYL-TRIPEPTIDE--D-ALANYL-D-ALANINE LIGASE"/>
    <property type="match status" value="1"/>
</dbReference>
<accession>A0A2M7Q5P0</accession>
<evidence type="ECO:0000256" key="3">
    <source>
        <dbReference type="ARBA" id="ARBA00022840"/>
    </source>
</evidence>
<evidence type="ECO:0008006" key="8">
    <source>
        <dbReference type="Google" id="ProtNLM"/>
    </source>
</evidence>
<keyword evidence="1" id="KW-0436">Ligase</keyword>
<protein>
    <recommendedName>
        <fullName evidence="8">UDP-N-acetylmuramoyl-tripeptide--D-alanyl-D-alanine ligase</fullName>
    </recommendedName>
</protein>
<sequence length="431" mass="47348">MIKQIFKKIVTLIIEAEARLVIRKYNPKIIAITGSVGKTSTKDAIFAVVDDTLIARKSEKSFNSEIGLPLTILDCENAWSDPFHWLKNILKGLALIVTNVHYPKWLVLEIGAGMPGDIARATNLIVPDIVVFTRFGDVPVHVEFFKSPVEVYDEKAKLAKALRPTGLLVLNADDERVLALREKTKAISLTYGLNENAMFRATNIQVEYEDGLPVGTTFKLEYDGGVFPVDMLGVLGIQPVYSALASIAVGAYLKLNIVDIIGRLSSYRSPPGRMQILNGIKDTTIIDDTYNASPVASEAALMALKSISTNGRHIAVLGDMLELGKFTIAEHKKIGMLAGEFCDLIIAVGQRAKYIVEGALDAGMSEKNIIDFDDSRLAGKYLEGVLEKGDIVLVKGSQGIRMERSVEEIMAEPELASELLVRQEEEWKARV</sequence>
<dbReference type="AlphaFoldDB" id="A0A2M7Q5P0"/>
<dbReference type="InterPro" id="IPR036615">
    <property type="entry name" value="Mur_ligase_C_dom_sf"/>
</dbReference>
<evidence type="ECO:0000259" key="4">
    <source>
        <dbReference type="Pfam" id="PF02875"/>
    </source>
</evidence>
<proteinExistence type="predicted"/>
<dbReference type="Pfam" id="PF08245">
    <property type="entry name" value="Mur_ligase_M"/>
    <property type="match status" value="1"/>
</dbReference>
<gene>
    <name evidence="6" type="ORF">COY98_02480</name>
</gene>
<evidence type="ECO:0000256" key="1">
    <source>
        <dbReference type="ARBA" id="ARBA00022598"/>
    </source>
</evidence>
<keyword evidence="3" id="KW-0067">ATP-binding</keyword>